<dbReference type="GO" id="GO:0005975">
    <property type="term" value="P:carbohydrate metabolic process"/>
    <property type="evidence" value="ECO:0007669"/>
    <property type="project" value="InterPro"/>
</dbReference>
<keyword evidence="2" id="KW-0732">Signal</keyword>
<gene>
    <name evidence="3" type="ORF">PSU4_45840</name>
</gene>
<name>A0A511DLE6_9PSEU</name>
<protein>
    <submittedName>
        <fullName evidence="3">Uncharacterized protein</fullName>
    </submittedName>
</protein>
<dbReference type="EMBL" id="BJVJ01000059">
    <property type="protein sequence ID" value="GEL25630.1"/>
    <property type="molecule type" value="Genomic_DNA"/>
</dbReference>
<dbReference type="InterPro" id="IPR008928">
    <property type="entry name" value="6-hairpin_glycosidase_sf"/>
</dbReference>
<feature type="signal peptide" evidence="2">
    <location>
        <begin position="1"/>
        <end position="21"/>
    </location>
</feature>
<reference evidence="3 4" key="1">
    <citation type="submission" date="2019-07" db="EMBL/GenBank/DDBJ databases">
        <title>Whole genome shotgun sequence of Pseudonocardia sulfidoxydans NBRC 16205.</title>
        <authorList>
            <person name="Hosoyama A."/>
            <person name="Uohara A."/>
            <person name="Ohji S."/>
            <person name="Ichikawa N."/>
        </authorList>
    </citation>
    <scope>NUCLEOTIDE SEQUENCE [LARGE SCALE GENOMIC DNA]</scope>
    <source>
        <strain evidence="3 4">NBRC 16205</strain>
    </source>
</reference>
<sequence>MVVALAVVACAGLALVGLVHTAGGRSAAMGAGGVALAEAPTSAAGATSDAARTEQPRRTRAPSTSADPGYAAIVEDEAYWVSTAQLTCTGDGAGAIAEARIVGTGLVSVHPYEANIGARAMVAAGGRYLPMVRHWIDWYLSKLNAPDTSGVDGTVYDYDYDPVTCAGRFQQRPGSPVVPTYDSTDAYAGTFLTLVAEYARADPAAARALDTAAVRAGLVRVADAIGATRKPSGLTAATPTYDAEYLLDNVEAQRGLADYAWLLDTVFGDPAAASARAAEAAAMRDAVERVLWTGSHSPGLYAVAADRLDPSWDVWFPDSLAQLWPVMAGLGDQSRRSALWTGFSARWPGWQDSTPAYGTISPDHDPNSSVAYAAAVLGDGAALDAYLRSSQARWIDTGRPPPWTVDDSGFRALAAQVGLGR</sequence>
<evidence type="ECO:0000313" key="4">
    <source>
        <dbReference type="Proteomes" id="UP000321685"/>
    </source>
</evidence>
<dbReference type="AlphaFoldDB" id="A0A511DLE6"/>
<comment type="caution">
    <text evidence="3">The sequence shown here is derived from an EMBL/GenBank/DDBJ whole genome shotgun (WGS) entry which is preliminary data.</text>
</comment>
<evidence type="ECO:0000256" key="2">
    <source>
        <dbReference type="SAM" id="SignalP"/>
    </source>
</evidence>
<evidence type="ECO:0000256" key="1">
    <source>
        <dbReference type="SAM" id="MobiDB-lite"/>
    </source>
</evidence>
<dbReference type="Proteomes" id="UP000321685">
    <property type="component" value="Unassembled WGS sequence"/>
</dbReference>
<organism evidence="3 4">
    <name type="scientific">Pseudonocardia sulfidoxydans NBRC 16205</name>
    <dbReference type="NCBI Taxonomy" id="1223511"/>
    <lineage>
        <taxon>Bacteria</taxon>
        <taxon>Bacillati</taxon>
        <taxon>Actinomycetota</taxon>
        <taxon>Actinomycetes</taxon>
        <taxon>Pseudonocardiales</taxon>
        <taxon>Pseudonocardiaceae</taxon>
        <taxon>Pseudonocardia</taxon>
    </lineage>
</organism>
<evidence type="ECO:0000313" key="3">
    <source>
        <dbReference type="EMBL" id="GEL25630.1"/>
    </source>
</evidence>
<feature type="chain" id="PRO_5039643508" evidence="2">
    <location>
        <begin position="22"/>
        <end position="421"/>
    </location>
</feature>
<accession>A0A511DLE6</accession>
<feature type="region of interest" description="Disordered" evidence="1">
    <location>
        <begin position="45"/>
        <end position="67"/>
    </location>
</feature>
<dbReference type="SUPFAM" id="SSF48208">
    <property type="entry name" value="Six-hairpin glycosidases"/>
    <property type="match status" value="1"/>
</dbReference>
<keyword evidence="4" id="KW-1185">Reference proteome</keyword>
<proteinExistence type="predicted"/>